<dbReference type="Proteomes" id="UP000011080">
    <property type="component" value="Unassembled WGS sequence"/>
</dbReference>
<dbReference type="GO" id="GO:0046872">
    <property type="term" value="F:metal ion binding"/>
    <property type="evidence" value="ECO:0007669"/>
    <property type="project" value="UniProtKB-KW"/>
</dbReference>
<dbReference type="GO" id="GO:0016491">
    <property type="term" value="F:oxidoreductase activity"/>
    <property type="evidence" value="ECO:0007669"/>
    <property type="project" value="UniProtKB-UniRule"/>
</dbReference>
<evidence type="ECO:0000313" key="17">
    <source>
        <dbReference type="Proteomes" id="UP000011080"/>
    </source>
</evidence>
<accession>L8IZX7</accession>
<keyword evidence="7" id="KW-0479">Metal-binding</keyword>
<keyword evidence="13" id="KW-0472">Membrane</keyword>
<organism evidence="16 17">
    <name type="scientific">Bos mutus</name>
    <name type="common">wild yak</name>
    <dbReference type="NCBI Taxonomy" id="72004"/>
    <lineage>
        <taxon>Eukaryota</taxon>
        <taxon>Metazoa</taxon>
        <taxon>Chordata</taxon>
        <taxon>Craniata</taxon>
        <taxon>Vertebrata</taxon>
        <taxon>Euteleostomi</taxon>
        <taxon>Mammalia</taxon>
        <taxon>Eutheria</taxon>
        <taxon>Laurasiatheria</taxon>
        <taxon>Artiodactyla</taxon>
        <taxon>Ruminantia</taxon>
        <taxon>Pecora</taxon>
        <taxon>Bovidae</taxon>
        <taxon>Bovinae</taxon>
        <taxon>Bos</taxon>
    </lineage>
</organism>
<keyword evidence="12" id="KW-0496">Mitochondrion</keyword>
<comment type="subcellular location">
    <subcellularLocation>
        <location evidence="1">Mitochondrion inner membrane</location>
        <topology evidence="1">Multi-pass membrane protein</topology>
    </subcellularLocation>
</comment>
<dbReference type="PROSITE" id="PS51003">
    <property type="entry name" value="CYTB_CTER"/>
    <property type="match status" value="1"/>
</dbReference>
<evidence type="ECO:0000256" key="13">
    <source>
        <dbReference type="ARBA" id="ARBA00023136"/>
    </source>
</evidence>
<proteinExistence type="predicted"/>
<gene>
    <name evidence="16" type="ORF">M91_04381</name>
</gene>
<evidence type="ECO:0000256" key="14">
    <source>
        <dbReference type="SAM" id="SignalP"/>
    </source>
</evidence>
<dbReference type="AlphaFoldDB" id="L8IZX7"/>
<sequence length="39" mass="4132">LALILLVLFAPDILGDLLGDPDNCTPANPLNTPPHIKPE</sequence>
<keyword evidence="3" id="KW-0813">Transport</keyword>
<keyword evidence="4" id="KW-0349">Heme</keyword>
<dbReference type="SUPFAM" id="SSF81648">
    <property type="entry name" value="a domain/subunit of cytochrome bc1 complex (Ubiquinol-cytochrome c reductase)"/>
    <property type="match status" value="1"/>
</dbReference>
<keyword evidence="5" id="KW-0679">Respiratory chain</keyword>
<protein>
    <recommendedName>
        <fullName evidence="2">Cytochrome b</fullName>
    </recommendedName>
</protein>
<evidence type="ECO:0000256" key="8">
    <source>
        <dbReference type="ARBA" id="ARBA00022792"/>
    </source>
</evidence>
<keyword evidence="14" id="KW-0732">Signal</keyword>
<keyword evidence="6" id="KW-0812">Transmembrane</keyword>
<evidence type="ECO:0000256" key="10">
    <source>
        <dbReference type="ARBA" id="ARBA00022989"/>
    </source>
</evidence>
<evidence type="ECO:0000256" key="1">
    <source>
        <dbReference type="ARBA" id="ARBA00004448"/>
    </source>
</evidence>
<dbReference type="GO" id="GO:0005743">
    <property type="term" value="C:mitochondrial inner membrane"/>
    <property type="evidence" value="ECO:0007669"/>
    <property type="project" value="UniProtKB-SubCell"/>
</dbReference>
<evidence type="ECO:0000259" key="15">
    <source>
        <dbReference type="PROSITE" id="PS51003"/>
    </source>
</evidence>
<evidence type="ECO:0000256" key="4">
    <source>
        <dbReference type="ARBA" id="ARBA00022617"/>
    </source>
</evidence>
<dbReference type="GO" id="GO:0009055">
    <property type="term" value="F:electron transfer activity"/>
    <property type="evidence" value="ECO:0007669"/>
    <property type="project" value="InterPro"/>
</dbReference>
<dbReference type="EMBL" id="JH880440">
    <property type="protein sequence ID" value="ELR61528.1"/>
    <property type="molecule type" value="Genomic_DNA"/>
</dbReference>
<feature type="chain" id="PRO_5012903967" description="Cytochrome b" evidence="14">
    <location>
        <begin position="16"/>
        <end position="39"/>
    </location>
</feature>
<keyword evidence="10" id="KW-1133">Transmembrane helix</keyword>
<evidence type="ECO:0000256" key="9">
    <source>
        <dbReference type="ARBA" id="ARBA00022982"/>
    </source>
</evidence>
<evidence type="ECO:0000256" key="11">
    <source>
        <dbReference type="ARBA" id="ARBA00023004"/>
    </source>
</evidence>
<evidence type="ECO:0000256" key="6">
    <source>
        <dbReference type="ARBA" id="ARBA00022692"/>
    </source>
</evidence>
<feature type="signal peptide" evidence="14">
    <location>
        <begin position="1"/>
        <end position="15"/>
    </location>
</feature>
<name>L8IZX7_9CETA</name>
<feature type="domain" description="Cytochrome b/b6 C-terminal region profile" evidence="15">
    <location>
        <begin position="1"/>
        <end position="39"/>
    </location>
</feature>
<evidence type="ECO:0000256" key="7">
    <source>
        <dbReference type="ARBA" id="ARBA00022723"/>
    </source>
</evidence>
<dbReference type="GO" id="GO:0022900">
    <property type="term" value="P:electron transport chain"/>
    <property type="evidence" value="ECO:0007669"/>
    <property type="project" value="UniProtKB-UniRule"/>
</dbReference>
<dbReference type="Gene3D" id="1.20.810.10">
    <property type="entry name" value="Cytochrome Bc1 Complex, Chain C"/>
    <property type="match status" value="1"/>
</dbReference>
<evidence type="ECO:0000256" key="5">
    <source>
        <dbReference type="ARBA" id="ARBA00022660"/>
    </source>
</evidence>
<keyword evidence="11" id="KW-0408">Iron</keyword>
<reference evidence="16 17" key="1">
    <citation type="journal article" date="2012" name="Nat. Genet.">
        <title>The yak genome and adaptation to life at high altitude.</title>
        <authorList>
            <person name="Qiu Q."/>
            <person name="Zhang G."/>
            <person name="Ma T."/>
            <person name="Qian W."/>
            <person name="Wang J."/>
            <person name="Ye Z."/>
            <person name="Cao C."/>
            <person name="Hu Q."/>
            <person name="Kim J."/>
            <person name="Larkin D.M."/>
            <person name="Auvil L."/>
            <person name="Capitanu B."/>
            <person name="Ma J."/>
            <person name="Lewin H.A."/>
            <person name="Qian X."/>
            <person name="Lang Y."/>
            <person name="Zhou R."/>
            <person name="Wang L."/>
            <person name="Wang K."/>
            <person name="Xia J."/>
            <person name="Liao S."/>
            <person name="Pan S."/>
            <person name="Lu X."/>
            <person name="Hou H."/>
            <person name="Wang Y."/>
            <person name="Zang X."/>
            <person name="Yin Y."/>
            <person name="Ma H."/>
            <person name="Zhang J."/>
            <person name="Wang Z."/>
            <person name="Zhang Y."/>
            <person name="Zhang D."/>
            <person name="Yonezawa T."/>
            <person name="Hasegawa M."/>
            <person name="Zhong Y."/>
            <person name="Liu W."/>
            <person name="Zhang Y."/>
            <person name="Huang Z."/>
            <person name="Zhang S."/>
            <person name="Long R."/>
            <person name="Yang H."/>
            <person name="Wang J."/>
            <person name="Lenstra J.A."/>
            <person name="Cooper D.N."/>
            <person name="Wu Y."/>
            <person name="Wang J."/>
            <person name="Shi P."/>
            <person name="Wang J."/>
            <person name="Liu J."/>
        </authorList>
    </citation>
    <scope>NUCLEOTIDE SEQUENCE [LARGE SCALE GENOMIC DNA]</scope>
    <source>
        <strain evidence="17">yakQH1</strain>
    </source>
</reference>
<evidence type="ECO:0000256" key="3">
    <source>
        <dbReference type="ARBA" id="ARBA00022448"/>
    </source>
</evidence>
<keyword evidence="8" id="KW-0999">Mitochondrion inner membrane</keyword>
<dbReference type="InterPro" id="IPR005798">
    <property type="entry name" value="Cyt_b/b6_C"/>
</dbReference>
<dbReference type="InterPro" id="IPR027387">
    <property type="entry name" value="Cytb/b6-like_sf"/>
</dbReference>
<feature type="non-terminal residue" evidence="16">
    <location>
        <position position="1"/>
    </location>
</feature>
<dbReference type="InterPro" id="IPR036150">
    <property type="entry name" value="Cyt_b/b6_C_sf"/>
</dbReference>
<keyword evidence="9" id="KW-0249">Electron transport</keyword>
<evidence type="ECO:0000256" key="2">
    <source>
        <dbReference type="ARBA" id="ARBA00013531"/>
    </source>
</evidence>
<evidence type="ECO:0000313" key="16">
    <source>
        <dbReference type="EMBL" id="ELR61528.1"/>
    </source>
</evidence>
<evidence type="ECO:0000256" key="12">
    <source>
        <dbReference type="ARBA" id="ARBA00023128"/>
    </source>
</evidence>